<accession>A0ABP3HUW0</accession>
<dbReference type="EMBL" id="BAAABW010000039">
    <property type="protein sequence ID" value="GAA0379302.1"/>
    <property type="molecule type" value="Genomic_DNA"/>
</dbReference>
<feature type="compositionally biased region" description="Basic and acidic residues" evidence="2">
    <location>
        <begin position="1"/>
        <end position="21"/>
    </location>
</feature>
<dbReference type="Proteomes" id="UP001500063">
    <property type="component" value="Unassembled WGS sequence"/>
</dbReference>
<gene>
    <name evidence="3" type="ORF">GCM10010319_67360</name>
</gene>
<proteinExistence type="predicted"/>
<reference evidence="4" key="1">
    <citation type="journal article" date="2019" name="Int. J. Syst. Evol. Microbiol.">
        <title>The Global Catalogue of Microorganisms (GCM) 10K type strain sequencing project: providing services to taxonomists for standard genome sequencing and annotation.</title>
        <authorList>
            <consortium name="The Broad Institute Genomics Platform"/>
            <consortium name="The Broad Institute Genome Sequencing Center for Infectious Disease"/>
            <person name="Wu L."/>
            <person name="Ma J."/>
        </authorList>
    </citation>
    <scope>NUCLEOTIDE SEQUENCE [LARGE SCALE GENOMIC DNA]</scope>
    <source>
        <strain evidence="4">JCM 4565</strain>
    </source>
</reference>
<organism evidence="3 4">
    <name type="scientific">Streptomyces blastmyceticus</name>
    <dbReference type="NCBI Taxonomy" id="68180"/>
    <lineage>
        <taxon>Bacteria</taxon>
        <taxon>Bacillati</taxon>
        <taxon>Actinomycetota</taxon>
        <taxon>Actinomycetes</taxon>
        <taxon>Kitasatosporales</taxon>
        <taxon>Streptomycetaceae</taxon>
        <taxon>Streptomyces</taxon>
    </lineage>
</organism>
<protein>
    <submittedName>
        <fullName evidence="3">Uncharacterized protein</fullName>
    </submittedName>
</protein>
<dbReference type="Pfam" id="PF19776">
    <property type="entry name" value="DUF6262"/>
    <property type="match status" value="1"/>
</dbReference>
<feature type="region of interest" description="Disordered" evidence="2">
    <location>
        <begin position="67"/>
        <end position="88"/>
    </location>
</feature>
<dbReference type="Gene3D" id="1.20.5.1000">
    <property type="entry name" value="arf6 gtpase in complex with a specific effector, jip4"/>
    <property type="match status" value="1"/>
</dbReference>
<sequence length="191" mass="21658">MNSRRKPAEVLAESRRQDSRAKRQRVLATVDQMLAQGDPVTFAAVARTARVSNWLVYADGVREHIEKARGQQASRPAQERLTRATTSSSSIRTDLELARAEIQALRQERDQLKGVVQRSLGQQLEQVASKDLVTRIDELTRHKHELTARLNQVQGENSELQRRLRESEDDVAAVRSNLRRMIRSGVQAEVS</sequence>
<dbReference type="InterPro" id="IPR046229">
    <property type="entry name" value="TnpC-like"/>
</dbReference>
<evidence type="ECO:0000313" key="3">
    <source>
        <dbReference type="EMBL" id="GAA0379302.1"/>
    </source>
</evidence>
<feature type="coiled-coil region" evidence="1">
    <location>
        <begin position="88"/>
        <end position="177"/>
    </location>
</feature>
<dbReference type="RefSeq" id="WP_344123986.1">
    <property type="nucleotide sequence ID" value="NZ_BAAABW010000039.1"/>
</dbReference>
<feature type="region of interest" description="Disordered" evidence="2">
    <location>
        <begin position="1"/>
        <end position="22"/>
    </location>
</feature>
<keyword evidence="1" id="KW-0175">Coiled coil</keyword>
<keyword evidence="4" id="KW-1185">Reference proteome</keyword>
<evidence type="ECO:0000256" key="1">
    <source>
        <dbReference type="SAM" id="Coils"/>
    </source>
</evidence>
<evidence type="ECO:0000256" key="2">
    <source>
        <dbReference type="SAM" id="MobiDB-lite"/>
    </source>
</evidence>
<comment type="caution">
    <text evidence="3">The sequence shown here is derived from an EMBL/GenBank/DDBJ whole genome shotgun (WGS) entry which is preliminary data.</text>
</comment>
<evidence type="ECO:0000313" key="4">
    <source>
        <dbReference type="Proteomes" id="UP001500063"/>
    </source>
</evidence>
<name>A0ABP3HUW0_9ACTN</name>